<gene>
    <name evidence="2" type="ORF">GCM10007276_30330</name>
</gene>
<reference evidence="2" key="2">
    <citation type="submission" date="2020-09" db="EMBL/GenBank/DDBJ databases">
        <authorList>
            <person name="Sun Q."/>
            <person name="Sedlacek I."/>
        </authorList>
    </citation>
    <scope>NUCLEOTIDE SEQUENCE</scope>
    <source>
        <strain evidence="2">CCM 7684</strain>
    </source>
</reference>
<evidence type="ECO:0000313" key="2">
    <source>
        <dbReference type="EMBL" id="GGE51208.1"/>
    </source>
</evidence>
<evidence type="ECO:0000256" key="1">
    <source>
        <dbReference type="SAM" id="MobiDB-lite"/>
    </source>
</evidence>
<sequence>MSKKRRPLLQRAAWHAIKTLVKKHPRAALTAAGSGASYAVKEVAADGSDAVKDMAGSVKEALTPERKTPVRSEAPSDAERKSFLASLSKADQGRLAGIARRR</sequence>
<feature type="region of interest" description="Disordered" evidence="1">
    <location>
        <begin position="59"/>
        <end position="82"/>
    </location>
</feature>
<accession>A0A8J2YKT7</accession>
<protein>
    <submittedName>
        <fullName evidence="2">Uncharacterized protein</fullName>
    </submittedName>
</protein>
<reference evidence="2" key="1">
    <citation type="journal article" date="2014" name="Int. J. Syst. Evol. Microbiol.">
        <title>Complete genome sequence of Corynebacterium casei LMG S-19264T (=DSM 44701T), isolated from a smear-ripened cheese.</title>
        <authorList>
            <consortium name="US DOE Joint Genome Institute (JGI-PGF)"/>
            <person name="Walter F."/>
            <person name="Albersmeier A."/>
            <person name="Kalinowski J."/>
            <person name="Ruckert C."/>
        </authorList>
    </citation>
    <scope>NUCLEOTIDE SEQUENCE</scope>
    <source>
        <strain evidence="2">CCM 7684</strain>
    </source>
</reference>
<dbReference type="Proteomes" id="UP000602745">
    <property type="component" value="Unassembled WGS sequence"/>
</dbReference>
<dbReference type="AlphaFoldDB" id="A0A8J2YKT7"/>
<name>A0A8J2YKT7_9RHOB</name>
<evidence type="ECO:0000313" key="3">
    <source>
        <dbReference type="Proteomes" id="UP000602745"/>
    </source>
</evidence>
<proteinExistence type="predicted"/>
<dbReference type="RefSeq" id="WP_188410647.1">
    <property type="nucleotide sequence ID" value="NZ_BMCP01000004.1"/>
</dbReference>
<organism evidence="2 3">
    <name type="scientific">Agaricicola taiwanensis</name>
    <dbReference type="NCBI Taxonomy" id="591372"/>
    <lineage>
        <taxon>Bacteria</taxon>
        <taxon>Pseudomonadati</taxon>
        <taxon>Pseudomonadota</taxon>
        <taxon>Alphaproteobacteria</taxon>
        <taxon>Rhodobacterales</taxon>
        <taxon>Paracoccaceae</taxon>
        <taxon>Agaricicola</taxon>
    </lineage>
</organism>
<comment type="caution">
    <text evidence="2">The sequence shown here is derived from an EMBL/GenBank/DDBJ whole genome shotgun (WGS) entry which is preliminary data.</text>
</comment>
<keyword evidence="3" id="KW-1185">Reference proteome</keyword>
<dbReference type="EMBL" id="BMCP01000004">
    <property type="protein sequence ID" value="GGE51208.1"/>
    <property type="molecule type" value="Genomic_DNA"/>
</dbReference>